<protein>
    <submittedName>
        <fullName evidence="3">SDR family oxidoreductase</fullName>
    </submittedName>
</protein>
<dbReference type="EMBL" id="JAODWD010000005">
    <property type="protein sequence ID" value="MCT7660664.1"/>
    <property type="molecule type" value="Genomic_DNA"/>
</dbReference>
<dbReference type="Gene3D" id="3.40.50.720">
    <property type="entry name" value="NAD(P)-binding Rossmann-like Domain"/>
    <property type="match status" value="1"/>
</dbReference>
<dbReference type="InterPro" id="IPR020904">
    <property type="entry name" value="Sc_DH/Rdtase_CS"/>
</dbReference>
<dbReference type="PROSITE" id="PS00061">
    <property type="entry name" value="ADH_SHORT"/>
    <property type="match status" value="1"/>
</dbReference>
<keyword evidence="4" id="KW-1185">Reference proteome</keyword>
<evidence type="ECO:0000256" key="1">
    <source>
        <dbReference type="ARBA" id="ARBA00006484"/>
    </source>
</evidence>
<sequence length="265" mass="28132">MLENHVVLVLGGGSGLGRGLVRSFRNEGAEVAVLEVSASKVEELQTEFGDDVLAVQGDVTVIGDLERCRSVLLERFGRLDALVGCVGVFDGNVSLHDTPLDKMPALFDEIFHINVLGNMLATKVFVDLLDQSGGAIVLTTSTAAYAADGGGPTYTASKGAVSSLVNQLGFELAPRIRVNGVAPLTFANSRLRGPAALGMDGWDQSQVPVEDMASAFERLIPLSQMCEPEDYAPVYAFLASRHNKIMTGQSVIADQGMFNRALMSA</sequence>
<organism evidence="3 4">
    <name type="scientific">Mycobacterium deserti</name>
    <dbReference type="NCBI Taxonomy" id="2978347"/>
    <lineage>
        <taxon>Bacteria</taxon>
        <taxon>Bacillati</taxon>
        <taxon>Actinomycetota</taxon>
        <taxon>Actinomycetes</taxon>
        <taxon>Mycobacteriales</taxon>
        <taxon>Mycobacteriaceae</taxon>
        <taxon>Mycobacterium</taxon>
    </lineage>
</organism>
<comment type="similarity">
    <text evidence="1">Belongs to the short-chain dehydrogenases/reductases (SDR) family.</text>
</comment>
<reference evidence="4" key="1">
    <citation type="submission" date="2023-07" db="EMBL/GenBank/DDBJ databases">
        <authorList>
            <person name="Deng Y."/>
            <person name="Zhang Y.-Q."/>
        </authorList>
    </citation>
    <scope>NUCLEOTIDE SEQUENCE [LARGE SCALE GENOMIC DNA]</scope>
    <source>
        <strain evidence="4">CPCC 205710</strain>
    </source>
</reference>
<dbReference type="PANTHER" id="PTHR43008">
    <property type="entry name" value="BENZIL REDUCTASE"/>
    <property type="match status" value="1"/>
</dbReference>
<dbReference type="Proteomes" id="UP001206639">
    <property type="component" value="Unassembled WGS sequence"/>
</dbReference>
<dbReference type="RefSeq" id="WP_260994747.1">
    <property type="nucleotide sequence ID" value="NZ_JAODWD010000005.1"/>
</dbReference>
<dbReference type="InterPro" id="IPR036291">
    <property type="entry name" value="NAD(P)-bd_dom_sf"/>
</dbReference>
<gene>
    <name evidence="3" type="ORF">N4S67_19865</name>
</gene>
<keyword evidence="2" id="KW-0560">Oxidoreductase</keyword>
<dbReference type="Pfam" id="PF13561">
    <property type="entry name" value="adh_short_C2"/>
    <property type="match status" value="1"/>
</dbReference>
<name>A0ABT2MEG9_9MYCO</name>
<evidence type="ECO:0000313" key="4">
    <source>
        <dbReference type="Proteomes" id="UP001206639"/>
    </source>
</evidence>
<dbReference type="PANTHER" id="PTHR43008:SF4">
    <property type="entry name" value="CHAIN DEHYDROGENASE, PUTATIVE (AFU_ORTHOLOGUE AFUA_4G08710)-RELATED"/>
    <property type="match status" value="1"/>
</dbReference>
<proteinExistence type="inferred from homology"/>
<dbReference type="SUPFAM" id="SSF51735">
    <property type="entry name" value="NAD(P)-binding Rossmann-fold domains"/>
    <property type="match status" value="1"/>
</dbReference>
<dbReference type="PRINTS" id="PR00081">
    <property type="entry name" value="GDHRDH"/>
</dbReference>
<evidence type="ECO:0000256" key="2">
    <source>
        <dbReference type="ARBA" id="ARBA00023002"/>
    </source>
</evidence>
<evidence type="ECO:0000313" key="3">
    <source>
        <dbReference type="EMBL" id="MCT7660664.1"/>
    </source>
</evidence>
<dbReference type="InterPro" id="IPR002347">
    <property type="entry name" value="SDR_fam"/>
</dbReference>
<comment type="caution">
    <text evidence="3">The sequence shown here is derived from an EMBL/GenBank/DDBJ whole genome shotgun (WGS) entry which is preliminary data.</text>
</comment>
<accession>A0ABT2MEG9</accession>